<feature type="transmembrane region" description="Helical" evidence="5">
    <location>
        <begin position="123"/>
        <end position="146"/>
    </location>
</feature>
<sequence length="263" mass="30427">MKLFDKMERKLQGLAIPHLMLYIIAANALVFLGSMADRSLLGRLVLVPERVLAGEVWRLLTFVMIPPSSSLLWILFALYFYYMIGTTLENQWGSYRFNLYYFTGMLGTIAGSMLSGVPVTGYYINLTLFFAFARLVPDMQLLLFLVLPVRIKYLAWFSWGILAFQFLAGGTSSKIAIAGALVNYLLFFGKDIVLRRKQEVRVRQRRQSYTREMPKEKGSFHRCEVCGRTEEDDPSLEFRFCSKCDGYHEYCSDHLFDHKHIQN</sequence>
<evidence type="ECO:0000256" key="5">
    <source>
        <dbReference type="SAM" id="Phobius"/>
    </source>
</evidence>
<gene>
    <name evidence="6" type="ORF">GXN74_04090</name>
</gene>
<dbReference type="PANTHER" id="PTHR11009">
    <property type="entry name" value="DER1-LIKE PROTEIN, DERLIN"/>
    <property type="match status" value="1"/>
</dbReference>
<evidence type="ECO:0000313" key="7">
    <source>
        <dbReference type="Proteomes" id="UP000461585"/>
    </source>
</evidence>
<dbReference type="Proteomes" id="UP000461585">
    <property type="component" value="Unassembled WGS sequence"/>
</dbReference>
<keyword evidence="3 5" id="KW-1133">Transmembrane helix</keyword>
<dbReference type="RefSeq" id="WP_162369654.1">
    <property type="nucleotide sequence ID" value="NZ_JAAEEH010000007.1"/>
</dbReference>
<dbReference type="AlphaFoldDB" id="A0A7X5HUK9"/>
<organism evidence="6 7">
    <name type="scientific">Anaerotalea alkaliphila</name>
    <dbReference type="NCBI Taxonomy" id="2662126"/>
    <lineage>
        <taxon>Bacteria</taxon>
        <taxon>Bacillati</taxon>
        <taxon>Bacillota</taxon>
        <taxon>Clostridia</taxon>
        <taxon>Eubacteriales</taxon>
        <taxon>Anaerotalea</taxon>
    </lineage>
</organism>
<evidence type="ECO:0000313" key="6">
    <source>
        <dbReference type="EMBL" id="NDL66928.1"/>
    </source>
</evidence>
<evidence type="ECO:0000256" key="2">
    <source>
        <dbReference type="ARBA" id="ARBA00022692"/>
    </source>
</evidence>
<proteinExistence type="predicted"/>
<feature type="transmembrane region" description="Helical" evidence="5">
    <location>
        <begin position="153"/>
        <end position="169"/>
    </location>
</feature>
<dbReference type="GO" id="GO:0016020">
    <property type="term" value="C:membrane"/>
    <property type="evidence" value="ECO:0007669"/>
    <property type="project" value="UniProtKB-SubCell"/>
</dbReference>
<feature type="transmembrane region" description="Helical" evidence="5">
    <location>
        <begin position="99"/>
        <end position="117"/>
    </location>
</feature>
<feature type="transmembrane region" description="Helical" evidence="5">
    <location>
        <begin position="56"/>
        <end position="79"/>
    </location>
</feature>
<name>A0A7X5HUK9_9FIRM</name>
<dbReference type="EMBL" id="JAAEEH010000007">
    <property type="protein sequence ID" value="NDL66928.1"/>
    <property type="molecule type" value="Genomic_DNA"/>
</dbReference>
<keyword evidence="2 5" id="KW-0812">Transmembrane</keyword>
<reference evidence="6 7" key="1">
    <citation type="submission" date="2020-01" db="EMBL/GenBank/DDBJ databases">
        <title>Anaeroalcalibacter tamaniensis gen. nov., sp. nov., moderately halophilic strictly anaerobic fermenter bacterium from mud volcano of Taman peninsula.</title>
        <authorList>
            <person name="Frolova A."/>
            <person name="Merkel A.Y."/>
            <person name="Slobodkin A.I."/>
        </authorList>
    </citation>
    <scope>NUCLEOTIDE SEQUENCE [LARGE SCALE GENOMIC DNA]</scope>
    <source>
        <strain evidence="6 7">F-3ap</strain>
    </source>
</reference>
<dbReference type="InterPro" id="IPR035952">
    <property type="entry name" value="Rhomboid-like_sf"/>
</dbReference>
<comment type="subcellular location">
    <subcellularLocation>
        <location evidence="1">Membrane</location>
        <topology evidence="1">Multi-pass membrane protein</topology>
    </subcellularLocation>
</comment>
<evidence type="ECO:0000256" key="1">
    <source>
        <dbReference type="ARBA" id="ARBA00004141"/>
    </source>
</evidence>
<dbReference type="SUPFAM" id="SSF144091">
    <property type="entry name" value="Rhomboid-like"/>
    <property type="match status" value="1"/>
</dbReference>
<feature type="transmembrane region" description="Helical" evidence="5">
    <location>
        <begin position="12"/>
        <end position="36"/>
    </location>
</feature>
<evidence type="ECO:0000256" key="3">
    <source>
        <dbReference type="ARBA" id="ARBA00022989"/>
    </source>
</evidence>
<dbReference type="Gene3D" id="1.20.1540.10">
    <property type="entry name" value="Rhomboid-like"/>
    <property type="match status" value="1"/>
</dbReference>
<accession>A0A7X5HUK9</accession>
<feature type="transmembrane region" description="Helical" evidence="5">
    <location>
        <begin position="175"/>
        <end position="194"/>
    </location>
</feature>
<keyword evidence="4 5" id="KW-0472">Membrane</keyword>
<evidence type="ECO:0000256" key="4">
    <source>
        <dbReference type="ARBA" id="ARBA00023136"/>
    </source>
</evidence>
<keyword evidence="7" id="KW-1185">Reference proteome</keyword>
<evidence type="ECO:0008006" key="8">
    <source>
        <dbReference type="Google" id="ProtNLM"/>
    </source>
</evidence>
<protein>
    <recommendedName>
        <fullName evidence="8">Rhomboid family intramembrane serine protease</fullName>
    </recommendedName>
</protein>
<comment type="caution">
    <text evidence="6">The sequence shown here is derived from an EMBL/GenBank/DDBJ whole genome shotgun (WGS) entry which is preliminary data.</text>
</comment>